<evidence type="ECO:0000256" key="5">
    <source>
        <dbReference type="ARBA" id="ARBA00023133"/>
    </source>
</evidence>
<dbReference type="AlphaFoldDB" id="A0A8J5XK42"/>
<evidence type="ECO:0000256" key="7">
    <source>
        <dbReference type="ARBA" id="ARBA00023244"/>
    </source>
</evidence>
<evidence type="ECO:0000256" key="3">
    <source>
        <dbReference type="ARBA" id="ARBA00007718"/>
    </source>
</evidence>
<name>A0A8J5XK42_DIALT</name>
<evidence type="ECO:0000256" key="11">
    <source>
        <dbReference type="SAM" id="SignalP"/>
    </source>
</evidence>
<keyword evidence="5 9" id="KW-0350">Heme biosynthesis</keyword>
<dbReference type="CDD" id="cd00419">
    <property type="entry name" value="Ferrochelatase_C"/>
    <property type="match status" value="1"/>
</dbReference>
<gene>
    <name evidence="12" type="ORF">KFE25_001630</name>
</gene>
<dbReference type="FunFam" id="3.40.50.1400:FF:000006">
    <property type="entry name" value="Ferrochelatase"/>
    <property type="match status" value="1"/>
</dbReference>
<keyword evidence="9" id="KW-0999">Mitochondrion inner membrane</keyword>
<sequence length="546" mass="58236">MMEGTGGARGRRVRGAALALLLALVRGASGWRAMGLPVARHVPRASSIRAIATPLPERRAGSGGVGSGGQVADERLGTPPRPAAGGGGGGTLGSSVGTLLATTTAPPGVAEPADKSDSVAILLLNLGGPDSLDAVEPFLYNLFSDPEIISLPKPLQFLQGLIAFAIAKYRAPASRVGYASIGGASPLLTTTREQAAALERALGAKGVKACAYVAMRYWHPFTADAVRELLDAKHRELVILPLYPQFSVSTSGSSLRVLEDIFYAQEEFARVQSIVIPAWYNRPGYVTAMARLVEGQLNSAVFLPAEQAAAIAAGDARAKEAAREAASAPHVFFSAHGLPEKYVSELGDPYQAQTEATVTLVMAQLRQWGYTNEHSLAYQSRVGPVEWLRPYTDEVIPELGAKGVKQLCVVPVSFVSEHIETLEEIDCEYRELAEESGITQWARVPALGLDATFIDALADAVVEALPGLKTPTVRAINEGTPVSLRIINDLVALSRKEELKLAPRRQRYGFTDTAERINGRIAMAAISLFGLGMLPSLVEMLRNLRQ</sequence>
<comment type="subcellular location">
    <subcellularLocation>
        <location evidence="9">Mitochondrion inner membrane</location>
    </subcellularLocation>
    <subcellularLocation>
        <location evidence="1">Plastid</location>
        <location evidence="1">Chloroplast</location>
    </subcellularLocation>
</comment>
<dbReference type="Pfam" id="PF00762">
    <property type="entry name" value="Ferrochelatase"/>
    <property type="match status" value="1"/>
</dbReference>
<comment type="caution">
    <text evidence="12">The sequence shown here is derived from an EMBL/GenBank/DDBJ whole genome shotgun (WGS) entry which is preliminary data.</text>
</comment>
<dbReference type="HAMAP" id="MF_00323">
    <property type="entry name" value="Ferrochelatase"/>
    <property type="match status" value="1"/>
</dbReference>
<dbReference type="EC" id="4.98.1.1" evidence="9"/>
<evidence type="ECO:0000256" key="6">
    <source>
        <dbReference type="ARBA" id="ARBA00023239"/>
    </source>
</evidence>
<dbReference type="GO" id="GO:0004325">
    <property type="term" value="F:ferrochelatase activity"/>
    <property type="evidence" value="ECO:0007669"/>
    <property type="project" value="UniProtKB-UniRule"/>
</dbReference>
<accession>A0A8J5XK42</accession>
<keyword evidence="13" id="KW-1185">Reference proteome</keyword>
<evidence type="ECO:0000256" key="4">
    <source>
        <dbReference type="ARBA" id="ARBA00023004"/>
    </source>
</evidence>
<dbReference type="OrthoDB" id="1323at2759"/>
<keyword evidence="9" id="KW-0472">Membrane</keyword>
<evidence type="ECO:0000256" key="1">
    <source>
        <dbReference type="ARBA" id="ARBA00004229"/>
    </source>
</evidence>
<protein>
    <recommendedName>
        <fullName evidence="9">Ferrochelatase</fullName>
        <ecNumber evidence="9">4.98.1.1</ecNumber>
    </recommendedName>
</protein>
<feature type="signal peptide" evidence="11">
    <location>
        <begin position="1"/>
        <end position="30"/>
    </location>
</feature>
<feature type="chain" id="PRO_5035223711" description="Ferrochelatase" evidence="11">
    <location>
        <begin position="31"/>
        <end position="546"/>
    </location>
</feature>
<comment type="pathway">
    <text evidence="2 9">Porphyrin-containing compound metabolism; protoheme biosynthesis; protoheme from protoporphyrin-IX: step 1/1.</text>
</comment>
<dbReference type="EMBL" id="JAGTXO010000018">
    <property type="protein sequence ID" value="KAG8462857.1"/>
    <property type="molecule type" value="Genomic_DNA"/>
</dbReference>
<dbReference type="UniPathway" id="UPA00252">
    <property type="reaction ID" value="UER00325"/>
</dbReference>
<reference evidence="12" key="1">
    <citation type="submission" date="2021-05" db="EMBL/GenBank/DDBJ databases">
        <title>The genome of the haptophyte Pavlova lutheri (Diacronema luteri, Pavlovales) - a model for lipid biosynthesis in eukaryotic algae.</title>
        <authorList>
            <person name="Hulatt C.J."/>
            <person name="Posewitz M.C."/>
        </authorList>
    </citation>
    <scope>NUCLEOTIDE SEQUENCE</scope>
    <source>
        <strain evidence="12">NIVA-4/92</strain>
    </source>
</reference>
<dbReference type="InterPro" id="IPR033644">
    <property type="entry name" value="Ferrochelatase_C"/>
</dbReference>
<evidence type="ECO:0000313" key="12">
    <source>
        <dbReference type="EMBL" id="KAG8462857.1"/>
    </source>
</evidence>
<dbReference type="GO" id="GO:0009507">
    <property type="term" value="C:chloroplast"/>
    <property type="evidence" value="ECO:0007669"/>
    <property type="project" value="UniProtKB-SubCell"/>
</dbReference>
<dbReference type="GO" id="GO:0006783">
    <property type="term" value="P:heme biosynthetic process"/>
    <property type="evidence" value="ECO:0007669"/>
    <property type="project" value="UniProtKB-UniRule"/>
</dbReference>
<dbReference type="GO" id="GO:0005743">
    <property type="term" value="C:mitochondrial inner membrane"/>
    <property type="evidence" value="ECO:0007669"/>
    <property type="project" value="UniProtKB-SubCell"/>
</dbReference>
<keyword evidence="11" id="KW-0732">Signal</keyword>
<dbReference type="InterPro" id="IPR033659">
    <property type="entry name" value="Ferrochelatase_N"/>
</dbReference>
<dbReference type="PROSITE" id="PS00534">
    <property type="entry name" value="FERROCHELATASE"/>
    <property type="match status" value="1"/>
</dbReference>
<dbReference type="SUPFAM" id="SSF53800">
    <property type="entry name" value="Chelatase"/>
    <property type="match status" value="1"/>
</dbReference>
<dbReference type="PANTHER" id="PTHR11108:SF1">
    <property type="entry name" value="FERROCHELATASE, MITOCHONDRIAL"/>
    <property type="match status" value="1"/>
</dbReference>
<organism evidence="12 13">
    <name type="scientific">Diacronema lutheri</name>
    <name type="common">Unicellular marine alga</name>
    <name type="synonym">Monochrysis lutheri</name>
    <dbReference type="NCBI Taxonomy" id="2081491"/>
    <lineage>
        <taxon>Eukaryota</taxon>
        <taxon>Haptista</taxon>
        <taxon>Haptophyta</taxon>
        <taxon>Pavlovophyceae</taxon>
        <taxon>Pavlovales</taxon>
        <taxon>Pavlovaceae</taxon>
        <taxon>Diacronema</taxon>
    </lineage>
</organism>
<dbReference type="CDD" id="cd03411">
    <property type="entry name" value="Ferrochelatase_N"/>
    <property type="match status" value="1"/>
</dbReference>
<dbReference type="InterPro" id="IPR001015">
    <property type="entry name" value="Ferrochelatase"/>
</dbReference>
<feature type="region of interest" description="Disordered" evidence="10">
    <location>
        <begin position="54"/>
        <end position="90"/>
    </location>
</feature>
<evidence type="ECO:0000256" key="10">
    <source>
        <dbReference type="SAM" id="MobiDB-lite"/>
    </source>
</evidence>
<evidence type="ECO:0000256" key="2">
    <source>
        <dbReference type="ARBA" id="ARBA00004943"/>
    </source>
</evidence>
<keyword evidence="7 9" id="KW-0627">Porphyrin biosynthesis</keyword>
<proteinExistence type="inferred from homology"/>
<dbReference type="NCBIfam" id="TIGR00109">
    <property type="entry name" value="hemH"/>
    <property type="match status" value="2"/>
</dbReference>
<comment type="similarity">
    <text evidence="3 9">Belongs to the ferrochelatase family.</text>
</comment>
<dbReference type="Proteomes" id="UP000751190">
    <property type="component" value="Unassembled WGS sequence"/>
</dbReference>
<dbReference type="Gene3D" id="3.40.50.1400">
    <property type="match status" value="2"/>
</dbReference>
<comment type="catalytic activity">
    <reaction evidence="8 9">
        <text>heme b + 2 H(+) = protoporphyrin IX + Fe(2+)</text>
        <dbReference type="Rhea" id="RHEA:22584"/>
        <dbReference type="ChEBI" id="CHEBI:15378"/>
        <dbReference type="ChEBI" id="CHEBI:29033"/>
        <dbReference type="ChEBI" id="CHEBI:57306"/>
        <dbReference type="ChEBI" id="CHEBI:60344"/>
        <dbReference type="EC" id="4.98.1.1"/>
    </reaction>
</comment>
<comment type="function">
    <text evidence="9">Catalyzes the ferrous insertion into protoporphyrin IX.</text>
</comment>
<dbReference type="PANTHER" id="PTHR11108">
    <property type="entry name" value="FERROCHELATASE"/>
    <property type="match status" value="1"/>
</dbReference>
<keyword evidence="9" id="KW-0496">Mitochondrion</keyword>
<dbReference type="InterPro" id="IPR019772">
    <property type="entry name" value="Ferrochelatase_AS"/>
</dbReference>
<keyword evidence="4 9" id="KW-0408">Iron</keyword>
<keyword evidence="6 9" id="KW-0456">Lyase</keyword>
<evidence type="ECO:0000313" key="13">
    <source>
        <dbReference type="Proteomes" id="UP000751190"/>
    </source>
</evidence>
<evidence type="ECO:0000256" key="9">
    <source>
        <dbReference type="RuleBase" id="RU000607"/>
    </source>
</evidence>
<evidence type="ECO:0000256" key="8">
    <source>
        <dbReference type="ARBA" id="ARBA00049380"/>
    </source>
</evidence>